<evidence type="ECO:0000313" key="1">
    <source>
        <dbReference type="EMBL" id="PHO11140.1"/>
    </source>
</evidence>
<protein>
    <submittedName>
        <fullName evidence="1">Uncharacterized protein</fullName>
    </submittedName>
</protein>
<sequence>MDLLTLGIGGLIGFLSAIGKDFLLEQSKNKIKTKDFKREKLEEIFILMDKVSQESLKPLKYKGSLDGIGAKLGMTIRFYFPDLNKDYQDFLKVFQEVTQKTITLDDKINLTEEDIKMFYTAYGLFIDKIVLESKKYV</sequence>
<dbReference type="Proteomes" id="UP000221384">
    <property type="component" value="Unassembled WGS sequence"/>
</dbReference>
<proteinExistence type="predicted"/>
<reference evidence="1 2" key="1">
    <citation type="submission" date="2017-09" db="EMBL/GenBank/DDBJ databases">
        <authorList>
            <person name="Perez-Cataluna A."/>
            <person name="Figueras M.J."/>
            <person name="Salas-Masso N."/>
        </authorList>
    </citation>
    <scope>NUCLEOTIDE SEQUENCE [LARGE SCALE GENOMIC DNA]</scope>
    <source>
        <strain evidence="1 2">F138-33</strain>
    </source>
</reference>
<dbReference type="EMBL" id="NWVW01000001">
    <property type="protein sequence ID" value="PHO11140.1"/>
    <property type="molecule type" value="Genomic_DNA"/>
</dbReference>
<evidence type="ECO:0000313" key="2">
    <source>
        <dbReference type="Proteomes" id="UP000221384"/>
    </source>
</evidence>
<comment type="caution">
    <text evidence="1">The sequence shown here is derived from an EMBL/GenBank/DDBJ whole genome shotgun (WGS) entry which is preliminary data.</text>
</comment>
<gene>
    <name evidence="1" type="ORF">CPG37_01465</name>
</gene>
<name>A0ABX4LU85_9BACT</name>
<keyword evidence="2" id="KW-1185">Reference proteome</keyword>
<organism evidence="1 2">
    <name type="scientific">Malaciobacter canalis</name>
    <dbReference type="NCBI Taxonomy" id="1912871"/>
    <lineage>
        <taxon>Bacteria</taxon>
        <taxon>Pseudomonadati</taxon>
        <taxon>Campylobacterota</taxon>
        <taxon>Epsilonproteobacteria</taxon>
        <taxon>Campylobacterales</taxon>
        <taxon>Arcobacteraceae</taxon>
        <taxon>Malaciobacter</taxon>
    </lineage>
</organism>
<accession>A0ABX4LU85</accession>
<dbReference type="RefSeq" id="WP_099333474.1">
    <property type="nucleotide sequence ID" value="NZ_CP042812.1"/>
</dbReference>